<proteinExistence type="predicted"/>
<dbReference type="InterPro" id="IPR046071">
    <property type="entry name" value="DUF6030"/>
</dbReference>
<protein>
    <submittedName>
        <fullName evidence="1">Uncharacterized protein</fullName>
    </submittedName>
</protein>
<gene>
    <name evidence="1" type="ORF">QE408_001754</name>
</gene>
<dbReference type="EMBL" id="JAUTBL010000002">
    <property type="protein sequence ID" value="MDQ1184611.1"/>
    <property type="molecule type" value="Genomic_DNA"/>
</dbReference>
<keyword evidence="2" id="KW-1185">Reference proteome</keyword>
<dbReference type="RefSeq" id="WP_373465526.1">
    <property type="nucleotide sequence ID" value="NZ_JAUTBL010000002.1"/>
</dbReference>
<dbReference type="Pfam" id="PF19495">
    <property type="entry name" value="DUF6030"/>
    <property type="match status" value="1"/>
</dbReference>
<dbReference type="Proteomes" id="UP001224781">
    <property type="component" value="Unassembled WGS sequence"/>
</dbReference>
<accession>A0ABU0UI59</accession>
<reference evidence="1 2" key="1">
    <citation type="submission" date="2023-07" db="EMBL/GenBank/DDBJ databases">
        <title>Functional and genomic diversity of the sorghum phyllosphere microbiome.</title>
        <authorList>
            <person name="Shade A."/>
        </authorList>
    </citation>
    <scope>NUCLEOTIDE SEQUENCE [LARGE SCALE GENOMIC DNA]</scope>
    <source>
        <strain evidence="1 2">SORGH_AS_1126</strain>
    </source>
</reference>
<name>A0ABU0UI59_9HYPH</name>
<comment type="caution">
    <text evidence="1">The sequence shown here is derived from an EMBL/GenBank/DDBJ whole genome shotgun (WGS) entry which is preliminary data.</text>
</comment>
<sequence>MLLFPFVLLCLFCGDVGTLVGALSAPQLHVRVLEPPELKSSFNAARCRGIADISSKTQPLFQLKENGEWECTYLVEYHETGHSPSLFIQVRGSDTNRWNSFRLKLNFGSLLSRQVLGGRAAAIVYTLIGDQSPLRELDMTLALGREFELSFSGITLRYKQEAFDASRYNLSGVQALKTGKRSEQ</sequence>
<organism evidence="1 2">
    <name type="scientific">Agrobacterium larrymoorei</name>
    <dbReference type="NCBI Taxonomy" id="160699"/>
    <lineage>
        <taxon>Bacteria</taxon>
        <taxon>Pseudomonadati</taxon>
        <taxon>Pseudomonadota</taxon>
        <taxon>Alphaproteobacteria</taxon>
        <taxon>Hyphomicrobiales</taxon>
        <taxon>Rhizobiaceae</taxon>
        <taxon>Rhizobium/Agrobacterium group</taxon>
        <taxon>Agrobacterium</taxon>
    </lineage>
</organism>
<evidence type="ECO:0000313" key="1">
    <source>
        <dbReference type="EMBL" id="MDQ1184611.1"/>
    </source>
</evidence>
<evidence type="ECO:0000313" key="2">
    <source>
        <dbReference type="Proteomes" id="UP001224781"/>
    </source>
</evidence>